<dbReference type="Proteomes" id="UP001447374">
    <property type="component" value="Unassembled WGS sequence"/>
</dbReference>
<proteinExistence type="predicted"/>
<gene>
    <name evidence="10" type="ORF">ABQG75_10550</name>
</gene>
<evidence type="ECO:0000256" key="2">
    <source>
        <dbReference type="ARBA" id="ARBA00005186"/>
    </source>
</evidence>
<dbReference type="SMART" id="SM00028">
    <property type="entry name" value="TPR"/>
    <property type="match status" value="6"/>
</dbReference>
<keyword evidence="11" id="KW-1185">Reference proteome</keyword>
<name>A0ABV1PMU6_9ENTR</name>
<dbReference type="PANTHER" id="PTHR12558:SF13">
    <property type="entry name" value="CELL DIVISION CYCLE PROTEIN 27 HOMOLOG"/>
    <property type="match status" value="1"/>
</dbReference>
<dbReference type="InterPro" id="IPR003921">
    <property type="entry name" value="Cell_synth_C"/>
</dbReference>
<keyword evidence="4" id="KW-0677">Repeat</keyword>
<dbReference type="PROSITE" id="PS50005">
    <property type="entry name" value="TPR"/>
    <property type="match status" value="1"/>
</dbReference>
<evidence type="ECO:0000256" key="5">
    <source>
        <dbReference type="ARBA" id="ARBA00022803"/>
    </source>
</evidence>
<feature type="repeat" description="TPR" evidence="7">
    <location>
        <begin position="271"/>
        <end position="304"/>
    </location>
</feature>
<evidence type="ECO:0000256" key="4">
    <source>
        <dbReference type="ARBA" id="ARBA00022737"/>
    </source>
</evidence>
<dbReference type="Pfam" id="PF14559">
    <property type="entry name" value="TPR_19"/>
    <property type="match status" value="2"/>
</dbReference>
<evidence type="ECO:0000256" key="6">
    <source>
        <dbReference type="ARBA" id="ARBA00022916"/>
    </source>
</evidence>
<evidence type="ECO:0000256" key="1">
    <source>
        <dbReference type="ARBA" id="ARBA00003476"/>
    </source>
</evidence>
<evidence type="ECO:0000256" key="3">
    <source>
        <dbReference type="ARBA" id="ARBA00022729"/>
    </source>
</evidence>
<feature type="chain" id="PRO_5046160713" evidence="8">
    <location>
        <begin position="35"/>
        <end position="1357"/>
    </location>
</feature>
<protein>
    <submittedName>
        <fullName evidence="10">Cellulose synthase subunit BcsC-related outer membrane protein</fullName>
    </submittedName>
</protein>
<dbReference type="SUPFAM" id="SSF48452">
    <property type="entry name" value="TPR-like"/>
    <property type="match status" value="4"/>
</dbReference>
<dbReference type="InterPro" id="IPR011990">
    <property type="entry name" value="TPR-like_helical_dom_sf"/>
</dbReference>
<dbReference type="Pfam" id="PF13432">
    <property type="entry name" value="TPR_16"/>
    <property type="match status" value="1"/>
</dbReference>
<dbReference type="Gene3D" id="1.25.40.10">
    <property type="entry name" value="Tetratricopeptide repeat domain"/>
    <property type="match status" value="4"/>
</dbReference>
<dbReference type="EMBL" id="JBEHGX010000004">
    <property type="protein sequence ID" value="MER0126168.1"/>
    <property type="molecule type" value="Genomic_DNA"/>
</dbReference>
<organism evidence="10 11">
    <name type="scientific">Franconibacter daqui</name>
    <dbReference type="NCBI Taxonomy" id="2047724"/>
    <lineage>
        <taxon>Bacteria</taxon>
        <taxon>Pseudomonadati</taxon>
        <taxon>Pseudomonadota</taxon>
        <taxon>Gammaproteobacteria</taxon>
        <taxon>Enterobacterales</taxon>
        <taxon>Enterobacteriaceae</taxon>
        <taxon>Franconibacter</taxon>
    </lineage>
</organism>
<keyword evidence="3 8" id="KW-0732">Signal</keyword>
<evidence type="ECO:0000313" key="10">
    <source>
        <dbReference type="EMBL" id="MER0126168.1"/>
    </source>
</evidence>
<comment type="caution">
    <text evidence="10">The sequence shown here is derived from an EMBL/GenBank/DDBJ whole genome shotgun (WGS) entry which is preliminary data.</text>
</comment>
<comment type="function">
    <text evidence="1">Required for maximal bacterial cellulose synthesis.</text>
</comment>
<dbReference type="Pfam" id="PF05420">
    <property type="entry name" value="BCSC_C"/>
    <property type="match status" value="1"/>
</dbReference>
<keyword evidence="6" id="KW-0135">Cellulose biosynthesis</keyword>
<dbReference type="PRINTS" id="PR01441">
    <property type="entry name" value="CELLSNTHASEC"/>
</dbReference>
<feature type="signal peptide" evidence="8">
    <location>
        <begin position="1"/>
        <end position="34"/>
    </location>
</feature>
<comment type="pathway">
    <text evidence="2">Glycan metabolism; bacterial cellulose biosynthesis.</text>
</comment>
<reference evidence="10 11" key="1">
    <citation type="submission" date="2024-06" db="EMBL/GenBank/DDBJ databases">
        <title>Fanconibacter daqui strain Q02 whole shotgun sequencing project.</title>
        <authorList>
            <person name="Rodrigues J.W.A."/>
            <person name="Viana L.C."/>
            <person name="Vieira E.C."/>
            <person name="Souza F.O.L."/>
            <person name="Alegria O.C."/>
            <person name="Patroca S."/>
            <person name="Cruz A.C.R."/>
            <person name="Nunes A.R.C."/>
        </authorList>
    </citation>
    <scope>NUCLEOTIDE SEQUENCE [LARGE SCALE GENOMIC DNA]</scope>
    <source>
        <strain evidence="10 11">Q02</strain>
    </source>
</reference>
<evidence type="ECO:0000256" key="7">
    <source>
        <dbReference type="PROSITE-ProRule" id="PRU00339"/>
    </source>
</evidence>
<dbReference type="InterPro" id="IPR008410">
    <property type="entry name" value="BCSC_C"/>
</dbReference>
<dbReference type="RefSeq" id="WP_349951194.1">
    <property type="nucleotide sequence ID" value="NZ_JBEHGX010000004.1"/>
</dbReference>
<sequence>MKAQTKLTLKQGRRISTLCLTGAIALGASFSAQAAPANDAALKALFDQANYWHDKSNDQLAMSSLQKVLMVDPDNTQALYLMALWSQQSGDLKASASWRARLAQVSPGDAKLQSLDNAKQLTQVPQGQLNLARQQARSGNVPGALATWRSLFNGATPPASLAPEYYLTMAGDKTLYPQAISELRSFVAQNPQDNGARVALGKALTWREETRREGIEMLEPMAASNKEADSGLRQALLWLGPAAGDEHYYETWLQRHPQDSEVQAYYRKNIGGAAKGEGYTSLNSGNLENARRQFEQVLQTNPEDADALAGMGYIAQRSGDYQAAAQYLNRAAALGGDASAERKAQAEDATFYSQLAQAQQALKAGNVSQALALSAPLAQASGERGTAAKLFRADVLRHNKDYAQAEQTLRSVLNDQPDNAAARENLYYVLREQNKTADAQAVLSTLPASLQARLQPRTVTGLPGDPIRRQAQQAAANGNTAQAISLLRDGVTRLPNDPWLRLDLARLLQKNGNESEASAVMAPAFRTGASNSELYSAALFSSENGGWQQAQQLLSRIPAGSQNREMRELAQRVNYNLQMTTAERYLAQGNSIAAANTLKALAATPPQSPADAGKLARLLAQSGDLTGAVAVVRNNQRLGIKGNAGDYADQVAVLNLAGLTSEAQTLLANPEVQASSTPTQLAGLRNGYVINEADRLREQGNYAAAYDKLIHALQNDPQNTDLMFAMGRLYQSGKMNKEAGVVYDYLMTRDTPDQAARAGAIDVALAQDDVNKARSLAAGLRNDNSPERLLLLARLEEAQGNHQQAMTYLRSARGRLLGLQEGSGGTPVVGGLLASDNPFLKNSRGAERTASPSLYGRAMPWQVAPTTVDPAGSLPGTYRTDMPVDTAQNRTLRQIDEMMQTLDDQTGAWLQGGVQVRGRDGESGLSKLTEAKAPLTWSSSPFGESRFEFTATPITLSAGSAGGDAWRRYGSNPLSNGVTSLATTIAGQQNAIKTATATMTDEQRAAYFAANPGASEIAALDLTNVNLNDYNPTGAAGLENLAAFAEGLSQDARNYLIASGVKPNVNDPGDVSTDSQRADGVELNMALSGKDYKLDIGTTPLGQDLSTLVGGVKWSPKLTDYLTLILTGERRALTDSLLSYVGLKDSYSGKTWGRVTKNGGSVMLSYDDGDAGFYVSGGGYSYLGENVASNTSMNASAGVYLRPYHDDYRELKTGLNTSWMDYSKNLSHFTFGQGGYFSPQNYVSVSLPVDYTQKFDNWKLSLGGSVGYQSYTQDGSDYFPTKSDWQSTLEDFAQAGFTKEAHYKSSSENGIGYTFRAAADYNVNKQMTIGGQVGYDTFGDYNESTAGLYFRYMLGNH</sequence>
<evidence type="ECO:0000256" key="8">
    <source>
        <dbReference type="SAM" id="SignalP"/>
    </source>
</evidence>
<evidence type="ECO:0000313" key="11">
    <source>
        <dbReference type="Proteomes" id="UP001447374"/>
    </source>
</evidence>
<keyword evidence="5 7" id="KW-0802">TPR repeat</keyword>
<dbReference type="InterPro" id="IPR019734">
    <property type="entry name" value="TPR_rpt"/>
</dbReference>
<feature type="domain" description="Cellulose synthase operon C C-terminal" evidence="9">
    <location>
        <begin position="926"/>
        <end position="1354"/>
    </location>
</feature>
<evidence type="ECO:0000259" key="9">
    <source>
        <dbReference type="Pfam" id="PF05420"/>
    </source>
</evidence>
<dbReference type="PANTHER" id="PTHR12558">
    <property type="entry name" value="CELL DIVISION CYCLE 16,23,27"/>
    <property type="match status" value="1"/>
</dbReference>
<accession>A0ABV1PMU6</accession>